<dbReference type="Gene3D" id="1.10.1040.10">
    <property type="entry name" value="N-(1-d-carboxylethyl)-l-norvaline Dehydrogenase, domain 2"/>
    <property type="match status" value="1"/>
</dbReference>
<evidence type="ECO:0000259" key="2">
    <source>
        <dbReference type="Pfam" id="PF01232"/>
    </source>
</evidence>
<evidence type="ECO:0000313" key="4">
    <source>
        <dbReference type="EMBL" id="PZQ80574.1"/>
    </source>
</evidence>
<organism evidence="4 5">
    <name type="scientific">Ancylobacter novellus</name>
    <name type="common">Thiobacillus novellus</name>
    <dbReference type="NCBI Taxonomy" id="921"/>
    <lineage>
        <taxon>Bacteria</taxon>
        <taxon>Pseudomonadati</taxon>
        <taxon>Pseudomonadota</taxon>
        <taxon>Alphaproteobacteria</taxon>
        <taxon>Hyphomicrobiales</taxon>
        <taxon>Xanthobacteraceae</taxon>
        <taxon>Ancylobacter</taxon>
    </lineage>
</organism>
<dbReference type="InterPro" id="IPR050988">
    <property type="entry name" value="Mannitol_DH/Oxidoreductase"/>
</dbReference>
<dbReference type="PRINTS" id="PR00084">
    <property type="entry name" value="MTLDHDRGNASE"/>
</dbReference>
<proteinExistence type="predicted"/>
<dbReference type="InterPro" id="IPR000669">
    <property type="entry name" value="Mannitol_DH"/>
</dbReference>
<feature type="domain" description="Mannitol dehydrogenase N-terminal" evidence="2">
    <location>
        <begin position="27"/>
        <end position="273"/>
    </location>
</feature>
<dbReference type="Pfam" id="PF01232">
    <property type="entry name" value="Mannitol_dh"/>
    <property type="match status" value="1"/>
</dbReference>
<dbReference type="InterPro" id="IPR013118">
    <property type="entry name" value="Mannitol_DH_C"/>
</dbReference>
<dbReference type="InterPro" id="IPR036291">
    <property type="entry name" value="NAD(P)-bd_dom_sf"/>
</dbReference>
<dbReference type="Pfam" id="PF08125">
    <property type="entry name" value="Mannitol_dh_C"/>
    <property type="match status" value="1"/>
</dbReference>
<evidence type="ECO:0000313" key="5">
    <source>
        <dbReference type="Proteomes" id="UP000248887"/>
    </source>
</evidence>
<dbReference type="EMBL" id="QFQD01000061">
    <property type="protein sequence ID" value="PZQ80574.1"/>
    <property type="molecule type" value="Genomic_DNA"/>
</dbReference>
<comment type="caution">
    <text evidence="4">The sequence shown here is derived from an EMBL/GenBank/DDBJ whole genome shotgun (WGS) entry which is preliminary data.</text>
</comment>
<dbReference type="AlphaFoldDB" id="A0A2W5QV03"/>
<feature type="domain" description="Mannitol dehydrogenase C-terminal" evidence="3">
    <location>
        <begin position="282"/>
        <end position="426"/>
    </location>
</feature>
<evidence type="ECO:0000259" key="3">
    <source>
        <dbReference type="Pfam" id="PF08125"/>
    </source>
</evidence>
<dbReference type="Gene3D" id="3.40.50.720">
    <property type="entry name" value="NAD(P)-binding Rossmann-like Domain"/>
    <property type="match status" value="1"/>
</dbReference>
<dbReference type="SUPFAM" id="SSF48179">
    <property type="entry name" value="6-phosphogluconate dehydrogenase C-terminal domain-like"/>
    <property type="match status" value="1"/>
</dbReference>
<gene>
    <name evidence="4" type="ORF">DI549_16640</name>
</gene>
<dbReference type="InterPro" id="IPR008927">
    <property type="entry name" value="6-PGluconate_DH-like_C_sf"/>
</dbReference>
<dbReference type="SUPFAM" id="SSF51735">
    <property type="entry name" value="NAD(P)-binding Rossmann-fold domains"/>
    <property type="match status" value="1"/>
</dbReference>
<dbReference type="InterPro" id="IPR013328">
    <property type="entry name" value="6PGD_dom2"/>
</dbReference>
<keyword evidence="1" id="KW-0560">Oxidoreductase</keyword>
<dbReference type="InterPro" id="IPR013131">
    <property type="entry name" value="Mannitol_DH_N"/>
</dbReference>
<name>A0A2W5QV03_ANCNO</name>
<reference evidence="4 5" key="1">
    <citation type="submission" date="2017-08" db="EMBL/GenBank/DDBJ databases">
        <title>Infants hospitalized years apart are colonized by the same room-sourced microbial strains.</title>
        <authorList>
            <person name="Brooks B."/>
            <person name="Olm M.R."/>
            <person name="Firek B.A."/>
            <person name="Baker R."/>
            <person name="Thomas B.C."/>
            <person name="Morowitz M.J."/>
            <person name="Banfield J.F."/>
        </authorList>
    </citation>
    <scope>NUCLEOTIDE SEQUENCE [LARGE SCALE GENOMIC DNA]</scope>
    <source>
        <strain evidence="4">S2_005_001_R2_27</strain>
    </source>
</reference>
<dbReference type="PANTHER" id="PTHR43362:SF1">
    <property type="entry name" value="MANNITOL DEHYDROGENASE 2-RELATED"/>
    <property type="match status" value="1"/>
</dbReference>
<accession>A0A2W5QV03</accession>
<dbReference type="GO" id="GO:0016616">
    <property type="term" value="F:oxidoreductase activity, acting on the CH-OH group of donors, NAD or NADP as acceptor"/>
    <property type="evidence" value="ECO:0007669"/>
    <property type="project" value="TreeGrafter"/>
</dbReference>
<evidence type="ECO:0000256" key="1">
    <source>
        <dbReference type="ARBA" id="ARBA00023002"/>
    </source>
</evidence>
<dbReference type="Proteomes" id="UP000248887">
    <property type="component" value="Unassembled WGS sequence"/>
</dbReference>
<dbReference type="PANTHER" id="PTHR43362">
    <property type="entry name" value="MANNITOL DEHYDROGENASE DSF1-RELATED"/>
    <property type="match status" value="1"/>
</dbReference>
<protein>
    <submittedName>
        <fullName evidence="4">Mannitol dehydrogenase family protein</fullName>
    </submittedName>
</protein>
<sequence>MERLSPTTALPATVLRPAYDRAALTPGIVHIGLGAFHRAHQAVYTDAALATEFGPWGIVGVSLRSTAIAQDMRAQGGLYSVITRDAGGDSARVVGCVIDTLAATQERARLLALLADPAIRIVTLTVSEKAYGIDPSTGGLDPAHPAIAADLATPETPTGVIGFLVEGLARRRAANLPPFTVLCCDNLPSNGRLVRRLVLEMAQRRDPALAAWIDAKGRFPSSMVDRIVPAATEETLARATALLNAQDALALETEAFTQWVIEEEFVDGRPAWEAGGALFVADVEPYEKMKLRLLNGSHSLIAYLGQLHGLDHVRDVMAVPEHAARVRAHMQAAAITLDPVPGIDLAAYSAQLLARFANPAIAHRTAQIAMDGTQKLPQRIFAPAMEALASGGDADAFAYVTALWLAYIRLMGPVNDPRAAELAAAASKGGAAPFFALPGLFPRELVAATGWRQRVETHLSTLEATRR</sequence>